<dbReference type="EMBL" id="CP047121">
    <property type="protein sequence ID" value="QHB51522.1"/>
    <property type="molecule type" value="Genomic_DNA"/>
</dbReference>
<organism evidence="2 3">
    <name type="scientific">Lentilactobacillus hilgardii</name>
    <name type="common">Lactobacillus hilgardii</name>
    <dbReference type="NCBI Taxonomy" id="1588"/>
    <lineage>
        <taxon>Bacteria</taxon>
        <taxon>Bacillati</taxon>
        <taxon>Bacillota</taxon>
        <taxon>Bacilli</taxon>
        <taxon>Lactobacillales</taxon>
        <taxon>Lactobacillaceae</taxon>
        <taxon>Lentilactobacillus</taxon>
    </lineage>
</organism>
<proteinExistence type="predicted"/>
<accession>A0A6P1E721</accession>
<dbReference type="GeneID" id="69057607"/>
<protein>
    <submittedName>
        <fullName evidence="2">Uncharacterized protein</fullName>
    </submittedName>
</protein>
<sequence length="146" mass="16958">MRSQKLIVLGFLLGGAFLLNPTAKASTYHSGTPKALRGCWYLGKQSYLEYWSRHTGMNNLQYSSAYGGYLRPNPYGLTYVKYKYLGYHTYRLTGWTYSTSQDFRVIDPTSEKYTYNVRLLNSKQLYLCDRNVTYTKYTTTPGWVVD</sequence>
<name>A0A6P1E721_LENHI</name>
<reference evidence="2 3" key="1">
    <citation type="submission" date="2019-12" db="EMBL/GenBank/DDBJ databases">
        <title>Lactobacillus hilgardii FLUB.</title>
        <authorList>
            <person name="Gustaw K."/>
        </authorList>
    </citation>
    <scope>NUCLEOTIDE SEQUENCE [LARGE SCALE GENOMIC DNA]</scope>
    <source>
        <strain evidence="2 3">FLUB</strain>
    </source>
</reference>
<dbReference type="AlphaFoldDB" id="A0A6P1E721"/>
<feature type="chain" id="PRO_5026972358" evidence="1">
    <location>
        <begin position="26"/>
        <end position="146"/>
    </location>
</feature>
<evidence type="ECO:0000313" key="3">
    <source>
        <dbReference type="Proteomes" id="UP000465035"/>
    </source>
</evidence>
<gene>
    <name evidence="2" type="ORF">GQR93_04470</name>
</gene>
<keyword evidence="1" id="KW-0732">Signal</keyword>
<evidence type="ECO:0000313" key="2">
    <source>
        <dbReference type="EMBL" id="QHB51522.1"/>
    </source>
</evidence>
<evidence type="ECO:0000256" key="1">
    <source>
        <dbReference type="SAM" id="SignalP"/>
    </source>
</evidence>
<dbReference type="Proteomes" id="UP000465035">
    <property type="component" value="Chromosome"/>
</dbReference>
<feature type="signal peptide" evidence="1">
    <location>
        <begin position="1"/>
        <end position="25"/>
    </location>
</feature>
<dbReference type="RefSeq" id="WP_003552717.1">
    <property type="nucleotide sequence ID" value="NZ_CABKOL010000106.1"/>
</dbReference>